<keyword evidence="12" id="KW-1185">Reference proteome</keyword>
<dbReference type="FunFam" id="3.40.50.200:FF:000014">
    <property type="entry name" value="Proteinase K"/>
    <property type="match status" value="1"/>
</dbReference>
<gene>
    <name evidence="11" type="ORF">P153DRAFT_384645</name>
</gene>
<dbReference type="InterPro" id="IPR022398">
    <property type="entry name" value="Peptidase_S8_His-AS"/>
</dbReference>
<feature type="active site" description="Charge relay system" evidence="6">
    <location>
        <position position="326"/>
    </location>
</feature>
<evidence type="ECO:0000256" key="4">
    <source>
        <dbReference type="ARBA" id="ARBA00022801"/>
    </source>
</evidence>
<dbReference type="GO" id="GO:0006508">
    <property type="term" value="P:proteolysis"/>
    <property type="evidence" value="ECO:0007669"/>
    <property type="project" value="UniProtKB-KW"/>
</dbReference>
<keyword evidence="5 6" id="KW-0720">Serine protease</keyword>
<accession>A0A6A6AH25</accession>
<evidence type="ECO:0000256" key="1">
    <source>
        <dbReference type="ARBA" id="ARBA00011073"/>
    </source>
</evidence>
<evidence type="ECO:0000256" key="7">
    <source>
        <dbReference type="RuleBase" id="RU003355"/>
    </source>
</evidence>
<name>A0A6A6AH25_9PLEO</name>
<evidence type="ECO:0000259" key="10">
    <source>
        <dbReference type="Pfam" id="PF05922"/>
    </source>
</evidence>
<dbReference type="PROSITE" id="PS51892">
    <property type="entry name" value="SUBTILASE"/>
    <property type="match status" value="1"/>
</dbReference>
<dbReference type="OrthoDB" id="206201at2759"/>
<dbReference type="InterPro" id="IPR037045">
    <property type="entry name" value="S8pro/Inhibitor_I9_sf"/>
</dbReference>
<feature type="chain" id="PRO_5025547430" evidence="8">
    <location>
        <begin position="16"/>
        <end position="383"/>
    </location>
</feature>
<evidence type="ECO:0000256" key="3">
    <source>
        <dbReference type="ARBA" id="ARBA00022729"/>
    </source>
</evidence>
<dbReference type="Pfam" id="PF00082">
    <property type="entry name" value="Peptidase_S8"/>
    <property type="match status" value="1"/>
</dbReference>
<dbReference type="InterPro" id="IPR015500">
    <property type="entry name" value="Peptidase_S8_subtilisin-rel"/>
</dbReference>
<evidence type="ECO:0000256" key="2">
    <source>
        <dbReference type="ARBA" id="ARBA00022670"/>
    </source>
</evidence>
<reference evidence="11" key="1">
    <citation type="journal article" date="2020" name="Stud. Mycol.">
        <title>101 Dothideomycetes genomes: a test case for predicting lifestyles and emergence of pathogens.</title>
        <authorList>
            <person name="Haridas S."/>
            <person name="Albert R."/>
            <person name="Binder M."/>
            <person name="Bloem J."/>
            <person name="Labutti K."/>
            <person name="Salamov A."/>
            <person name="Andreopoulos B."/>
            <person name="Baker S."/>
            <person name="Barry K."/>
            <person name="Bills G."/>
            <person name="Bluhm B."/>
            <person name="Cannon C."/>
            <person name="Castanera R."/>
            <person name="Culley D."/>
            <person name="Daum C."/>
            <person name="Ezra D."/>
            <person name="Gonzalez J."/>
            <person name="Henrissat B."/>
            <person name="Kuo A."/>
            <person name="Liang C."/>
            <person name="Lipzen A."/>
            <person name="Lutzoni F."/>
            <person name="Magnuson J."/>
            <person name="Mondo S."/>
            <person name="Nolan M."/>
            <person name="Ohm R."/>
            <person name="Pangilinan J."/>
            <person name="Park H.-J."/>
            <person name="Ramirez L."/>
            <person name="Alfaro M."/>
            <person name="Sun H."/>
            <person name="Tritt A."/>
            <person name="Yoshinaga Y."/>
            <person name="Zwiers L.-H."/>
            <person name="Turgeon B."/>
            <person name="Goodwin S."/>
            <person name="Spatafora J."/>
            <person name="Crous P."/>
            <person name="Grigoriev I."/>
        </authorList>
    </citation>
    <scope>NUCLEOTIDE SEQUENCE</scope>
    <source>
        <strain evidence="11">CBS 119687</strain>
    </source>
</reference>
<dbReference type="GO" id="GO:0004252">
    <property type="term" value="F:serine-type endopeptidase activity"/>
    <property type="evidence" value="ECO:0007669"/>
    <property type="project" value="UniProtKB-UniRule"/>
</dbReference>
<dbReference type="PROSITE" id="PS00138">
    <property type="entry name" value="SUBTILASE_SER"/>
    <property type="match status" value="1"/>
</dbReference>
<evidence type="ECO:0000259" key="9">
    <source>
        <dbReference type="Pfam" id="PF00082"/>
    </source>
</evidence>
<feature type="active site" description="Charge relay system" evidence="6">
    <location>
        <position position="171"/>
    </location>
</feature>
<dbReference type="AlphaFoldDB" id="A0A6A6AH25"/>
<dbReference type="PROSITE" id="PS00137">
    <property type="entry name" value="SUBTILASE_HIS"/>
    <property type="match status" value="1"/>
</dbReference>
<dbReference type="PANTHER" id="PTHR43806:SF58">
    <property type="entry name" value="ALKALINE PROTEASE 1-RELATED"/>
    <property type="match status" value="1"/>
</dbReference>
<feature type="domain" description="Inhibitor I9" evidence="10">
    <location>
        <begin position="53"/>
        <end position="97"/>
    </location>
</feature>
<dbReference type="InterPro" id="IPR000209">
    <property type="entry name" value="Peptidase_S8/S53_dom"/>
</dbReference>
<dbReference type="GeneID" id="54410795"/>
<evidence type="ECO:0000313" key="11">
    <source>
        <dbReference type="EMBL" id="KAF2130368.1"/>
    </source>
</evidence>
<dbReference type="InterPro" id="IPR010259">
    <property type="entry name" value="S8pro/Inhibitor_I9"/>
</dbReference>
<dbReference type="PRINTS" id="PR00723">
    <property type="entry name" value="SUBTILISIN"/>
</dbReference>
<dbReference type="Pfam" id="PF05922">
    <property type="entry name" value="Inhibitor_I9"/>
    <property type="match status" value="1"/>
</dbReference>
<keyword evidence="2 6" id="KW-0645">Protease</keyword>
<organism evidence="11 12">
    <name type="scientific">Dothidotthia symphoricarpi CBS 119687</name>
    <dbReference type="NCBI Taxonomy" id="1392245"/>
    <lineage>
        <taxon>Eukaryota</taxon>
        <taxon>Fungi</taxon>
        <taxon>Dikarya</taxon>
        <taxon>Ascomycota</taxon>
        <taxon>Pezizomycotina</taxon>
        <taxon>Dothideomycetes</taxon>
        <taxon>Pleosporomycetidae</taxon>
        <taxon>Pleosporales</taxon>
        <taxon>Dothidotthiaceae</taxon>
        <taxon>Dothidotthia</taxon>
    </lineage>
</organism>
<dbReference type="RefSeq" id="XP_033524755.1">
    <property type="nucleotide sequence ID" value="XM_033670363.1"/>
</dbReference>
<keyword evidence="4 6" id="KW-0378">Hydrolase</keyword>
<feature type="domain" description="Peptidase S8/S53" evidence="9">
    <location>
        <begin position="137"/>
        <end position="341"/>
    </location>
</feature>
<evidence type="ECO:0000256" key="6">
    <source>
        <dbReference type="PROSITE-ProRule" id="PRU01240"/>
    </source>
</evidence>
<keyword evidence="3 8" id="KW-0732">Signal</keyword>
<dbReference type="InterPro" id="IPR023827">
    <property type="entry name" value="Peptidase_S8_Asp-AS"/>
</dbReference>
<dbReference type="EMBL" id="ML977504">
    <property type="protein sequence ID" value="KAF2130368.1"/>
    <property type="molecule type" value="Genomic_DNA"/>
</dbReference>
<feature type="signal peptide" evidence="8">
    <location>
        <begin position="1"/>
        <end position="15"/>
    </location>
</feature>
<feature type="active site" description="Charge relay system" evidence="6">
    <location>
        <position position="139"/>
    </location>
</feature>
<dbReference type="SUPFAM" id="SSF52743">
    <property type="entry name" value="Subtilisin-like"/>
    <property type="match status" value="1"/>
</dbReference>
<dbReference type="InterPro" id="IPR050131">
    <property type="entry name" value="Peptidase_S8_subtilisin-like"/>
</dbReference>
<dbReference type="GO" id="GO:0005576">
    <property type="term" value="C:extracellular region"/>
    <property type="evidence" value="ECO:0007669"/>
    <property type="project" value="UniProtKB-ARBA"/>
</dbReference>
<dbReference type="SUPFAM" id="SSF54897">
    <property type="entry name" value="Protease propeptides/inhibitors"/>
    <property type="match status" value="1"/>
</dbReference>
<comment type="similarity">
    <text evidence="1 6 7">Belongs to the peptidase S8 family.</text>
</comment>
<dbReference type="Gene3D" id="3.40.50.200">
    <property type="entry name" value="Peptidase S8/S53 domain"/>
    <property type="match status" value="1"/>
</dbReference>
<dbReference type="InterPro" id="IPR036852">
    <property type="entry name" value="Peptidase_S8/S53_dom_sf"/>
</dbReference>
<sequence length="383" mass="40472">MYIFLLFALASYSFAAPLIKAGQQATAIPGKWIVKLKGDVTTSAMTSLKAMISTEPDHEYSMAGFRGFAGTLSEKELARLGASHQVEYIQQDATVHAYYRVEQENATWGLARISSEEPGSTSYFYDDTAGEGTCSYIIDTGIYVEHPDFGGRAEWLGDFSGEDLLVDEQGHGTHVAGIVGSATYGVAKKTKLYAVKVLDSYGSGTNAGVLAGINFVVKDAKTRDCPKGFSANLSLGGYKSTVLNQAVAAAVRSGIFFAVAAGNEGMDAKYSSPASEPSACTVGATHRNDTFVSWSNFGPLVDVLSPGANITSTWNDGSIETLSGTSMSAPFVAGMAACMMGFNYTDVSSICDMIGKMAAIGVVKGVPKNTKNLLLQNGHLEVY</sequence>
<proteinExistence type="inferred from homology"/>
<dbReference type="PROSITE" id="PS00136">
    <property type="entry name" value="SUBTILASE_ASP"/>
    <property type="match status" value="1"/>
</dbReference>
<dbReference type="Gene3D" id="3.30.70.80">
    <property type="entry name" value="Peptidase S8 propeptide/proteinase inhibitor I9"/>
    <property type="match status" value="1"/>
</dbReference>
<dbReference type="InterPro" id="IPR034193">
    <property type="entry name" value="PCSK9_ProteinaseK-like"/>
</dbReference>
<protein>
    <submittedName>
        <fullName evidence="11">Cephalosporin C acetylhydrolase</fullName>
    </submittedName>
</protein>
<dbReference type="Proteomes" id="UP000799771">
    <property type="component" value="Unassembled WGS sequence"/>
</dbReference>
<dbReference type="InterPro" id="IPR023828">
    <property type="entry name" value="Peptidase_S8_Ser-AS"/>
</dbReference>
<dbReference type="CDD" id="cd04077">
    <property type="entry name" value="Peptidases_S8_PCSK9_ProteinaseK_like"/>
    <property type="match status" value="1"/>
</dbReference>
<evidence type="ECO:0000256" key="5">
    <source>
        <dbReference type="ARBA" id="ARBA00022825"/>
    </source>
</evidence>
<evidence type="ECO:0000256" key="8">
    <source>
        <dbReference type="SAM" id="SignalP"/>
    </source>
</evidence>
<dbReference type="PANTHER" id="PTHR43806">
    <property type="entry name" value="PEPTIDASE S8"/>
    <property type="match status" value="1"/>
</dbReference>
<evidence type="ECO:0000313" key="12">
    <source>
        <dbReference type="Proteomes" id="UP000799771"/>
    </source>
</evidence>